<dbReference type="Pfam" id="PF01844">
    <property type="entry name" value="HNH"/>
    <property type="match status" value="1"/>
</dbReference>
<dbReference type="InterPro" id="IPR002711">
    <property type="entry name" value="HNH"/>
</dbReference>
<dbReference type="SMART" id="SM00507">
    <property type="entry name" value="HNHc"/>
    <property type="match status" value="1"/>
</dbReference>
<accession>A0A1H0ITS0</accession>
<dbReference type="Gene3D" id="1.10.30.50">
    <property type="match status" value="1"/>
</dbReference>
<evidence type="ECO:0000259" key="1">
    <source>
        <dbReference type="SMART" id="SM00507"/>
    </source>
</evidence>
<dbReference type="Proteomes" id="UP000183042">
    <property type="component" value="Unassembled WGS sequence"/>
</dbReference>
<keyword evidence="3" id="KW-1185">Reference proteome</keyword>
<evidence type="ECO:0000313" key="3">
    <source>
        <dbReference type="Proteomes" id="UP000183042"/>
    </source>
</evidence>
<feature type="domain" description="HNH nuclease" evidence="1">
    <location>
        <begin position="37"/>
        <end position="94"/>
    </location>
</feature>
<comment type="caution">
    <text evidence="2">The sequence shown here is derived from an EMBL/GenBank/DDBJ whole genome shotgun (WGS) entry which is preliminary data.</text>
</comment>
<name>A0A1H0ITS0_9PSED</name>
<dbReference type="GeneID" id="65073351"/>
<evidence type="ECO:0000313" key="2">
    <source>
        <dbReference type="EMBL" id="SDO34847.1"/>
    </source>
</evidence>
<dbReference type="EMBL" id="FNJH01000001">
    <property type="protein sequence ID" value="SDO34847.1"/>
    <property type="molecule type" value="Genomic_DNA"/>
</dbReference>
<reference evidence="2 3" key="1">
    <citation type="submission" date="2016-10" db="EMBL/GenBank/DDBJ databases">
        <authorList>
            <person name="Varghese N."/>
            <person name="Submissions S."/>
        </authorList>
    </citation>
    <scope>NUCLEOTIDE SEQUENCE [LARGE SCALE GENOMIC DNA]</scope>
    <source>
        <strain evidence="2 3">DSM 14939</strain>
    </source>
</reference>
<organism evidence="2 3">
    <name type="scientific">Pseudomonas congelans</name>
    <dbReference type="NCBI Taxonomy" id="200452"/>
    <lineage>
        <taxon>Bacteria</taxon>
        <taxon>Pseudomonadati</taxon>
        <taxon>Pseudomonadota</taxon>
        <taxon>Gammaproteobacteria</taxon>
        <taxon>Pseudomonadales</taxon>
        <taxon>Pseudomonadaceae</taxon>
        <taxon>Pseudomonas</taxon>
    </lineage>
</organism>
<dbReference type="InterPro" id="IPR003615">
    <property type="entry name" value="HNH_nuc"/>
</dbReference>
<protein>
    <submittedName>
        <fullName evidence="2">TIGR02646 family protein</fullName>
    </submittedName>
</protein>
<dbReference type="RefSeq" id="WP_054993715.1">
    <property type="nucleotide sequence ID" value="NZ_FNJH01000001.1"/>
</dbReference>
<sequence>MIKLERSFHPTCLNPTETARLTEIFKEKHTSVWNFNDLKSALLKTSFGKCAYCECDLTKESKYMEVEHFRDKDTYPDDVMNWQNLLPACKRCNGKKSGHNVMKAPIINPYETDPRDHLQFRLYRLRAKTDIGLETIDTVDLNNSGRTVMVRFEIGEQLHETLLKARERLDSYKSKLSTKTKNLLVGTIKSILKECQCFSEYAATTATILHSDAEYAYLKNELFLLGFWDQELLDLDEASISLKLEIG</sequence>
<proteinExistence type="predicted"/>
<dbReference type="CDD" id="cd00085">
    <property type="entry name" value="HNHc"/>
    <property type="match status" value="1"/>
</dbReference>
<gene>
    <name evidence="2" type="ORF">SAMN05216596_10173</name>
</gene>